<organism evidence="7 8">
    <name type="scientific">Dermatophilus congolensis</name>
    <dbReference type="NCBI Taxonomy" id="1863"/>
    <lineage>
        <taxon>Bacteria</taxon>
        <taxon>Bacillati</taxon>
        <taxon>Actinomycetota</taxon>
        <taxon>Actinomycetes</taxon>
        <taxon>Micrococcales</taxon>
        <taxon>Dermatophilaceae</taxon>
        <taxon>Dermatophilus</taxon>
    </lineage>
</organism>
<dbReference type="SUPFAM" id="SSF58104">
    <property type="entry name" value="Methyl-accepting chemotaxis protein (MCP) signaling domain"/>
    <property type="match status" value="1"/>
</dbReference>
<name>A0A239VJP4_9MICO</name>
<dbReference type="SMART" id="SM00283">
    <property type="entry name" value="MA"/>
    <property type="match status" value="1"/>
</dbReference>
<dbReference type="PROSITE" id="PS50111">
    <property type="entry name" value="CHEMOTAXIS_TRANSDUC_2"/>
    <property type="match status" value="1"/>
</dbReference>
<dbReference type="AlphaFoldDB" id="A0A239VJP4"/>
<accession>A0A239VJP4</accession>
<dbReference type="EMBL" id="LT906453">
    <property type="protein sequence ID" value="SNV21983.1"/>
    <property type="molecule type" value="Genomic_DNA"/>
</dbReference>
<dbReference type="Proteomes" id="UP000242637">
    <property type="component" value="Chromosome 1"/>
</dbReference>
<dbReference type="KEGG" id="dco:SAMEA4475696_1410"/>
<dbReference type="RefSeq" id="WP_051277732.1">
    <property type="nucleotide sequence ID" value="NZ_LT906453.1"/>
</dbReference>
<dbReference type="InterPro" id="IPR004089">
    <property type="entry name" value="MCPsignal_dom"/>
</dbReference>
<feature type="coiled-coil region" evidence="3">
    <location>
        <begin position="180"/>
        <end position="217"/>
    </location>
</feature>
<evidence type="ECO:0000256" key="1">
    <source>
        <dbReference type="ARBA" id="ARBA00023224"/>
    </source>
</evidence>
<dbReference type="InterPro" id="IPR013655">
    <property type="entry name" value="PAS_fold_3"/>
</dbReference>
<evidence type="ECO:0000259" key="6">
    <source>
        <dbReference type="PROSITE" id="PS50113"/>
    </source>
</evidence>
<proteinExistence type="predicted"/>
<feature type="domain" description="Methyl-accepting transducer" evidence="5">
    <location>
        <begin position="173"/>
        <end position="344"/>
    </location>
</feature>
<dbReference type="Pfam" id="PF08447">
    <property type="entry name" value="PAS_3"/>
    <property type="match status" value="1"/>
</dbReference>
<dbReference type="PANTHER" id="PTHR32089">
    <property type="entry name" value="METHYL-ACCEPTING CHEMOTAXIS PROTEIN MCPB"/>
    <property type="match status" value="1"/>
</dbReference>
<evidence type="ECO:0000256" key="4">
    <source>
        <dbReference type="SAM" id="MobiDB-lite"/>
    </source>
</evidence>
<evidence type="ECO:0000256" key="3">
    <source>
        <dbReference type="SAM" id="Coils"/>
    </source>
</evidence>
<gene>
    <name evidence="7" type="primary">mcp1</name>
    <name evidence="7" type="ORF">SAMEA4475696_01410</name>
</gene>
<dbReference type="Gene3D" id="1.10.287.950">
    <property type="entry name" value="Methyl-accepting chemotaxis protein"/>
    <property type="match status" value="1"/>
</dbReference>
<dbReference type="GO" id="GO:0016020">
    <property type="term" value="C:membrane"/>
    <property type="evidence" value="ECO:0007669"/>
    <property type="project" value="InterPro"/>
</dbReference>
<dbReference type="CDD" id="cd00130">
    <property type="entry name" value="PAS"/>
    <property type="match status" value="1"/>
</dbReference>
<dbReference type="SMART" id="SM00086">
    <property type="entry name" value="PAC"/>
    <property type="match status" value="1"/>
</dbReference>
<dbReference type="Pfam" id="PF00015">
    <property type="entry name" value="MCPsignal"/>
    <property type="match status" value="1"/>
</dbReference>
<evidence type="ECO:0000313" key="7">
    <source>
        <dbReference type="EMBL" id="SNV21983.1"/>
    </source>
</evidence>
<keyword evidence="8" id="KW-1185">Reference proteome</keyword>
<dbReference type="STRING" id="1121387.GCA_000429885_01900"/>
<dbReference type="PANTHER" id="PTHR32089:SF112">
    <property type="entry name" value="LYSOZYME-LIKE PROTEIN-RELATED"/>
    <property type="match status" value="1"/>
</dbReference>
<dbReference type="GeneID" id="63459627"/>
<dbReference type="GO" id="GO:0007165">
    <property type="term" value="P:signal transduction"/>
    <property type="evidence" value="ECO:0007669"/>
    <property type="project" value="UniProtKB-KW"/>
</dbReference>
<protein>
    <submittedName>
        <fullName evidence="7">Methyl-accepting chemotaxis protein 1</fullName>
    </submittedName>
</protein>
<dbReference type="PROSITE" id="PS50113">
    <property type="entry name" value="PAC"/>
    <property type="match status" value="1"/>
</dbReference>
<feature type="region of interest" description="Disordered" evidence="4">
    <location>
        <begin position="1"/>
        <end position="22"/>
    </location>
</feature>
<keyword evidence="1 2" id="KW-0807">Transducer</keyword>
<evidence type="ECO:0000313" key="8">
    <source>
        <dbReference type="Proteomes" id="UP000242637"/>
    </source>
</evidence>
<dbReference type="InterPro" id="IPR001610">
    <property type="entry name" value="PAC"/>
</dbReference>
<dbReference type="Gene3D" id="3.30.450.20">
    <property type="entry name" value="PAS domain"/>
    <property type="match status" value="1"/>
</dbReference>
<keyword evidence="3" id="KW-0175">Coiled coil</keyword>
<feature type="domain" description="PAC" evidence="6">
    <location>
        <begin position="140"/>
        <end position="192"/>
    </location>
</feature>
<dbReference type="NCBIfam" id="TIGR00229">
    <property type="entry name" value="sensory_box"/>
    <property type="match status" value="1"/>
</dbReference>
<sequence length="344" mass="38117">MPLFRRGTAPNATPSPFGDNHQPFIYTDEDATLQAENDELRRKIAAAKEEADFVKMRFDLMTKASDIGLWDMTVEAGDPVNPNNAFWWSPDFRHMLGFNDERDFPNVLDSWASRLHPEDKEQALQKFSDHLNDRTGRTPFDIEYRLQLKNGDYKWFRASGATLRGSNGVPIRVAGALHDIHQTKQLVAEAEETAERLRDSSAQLARVSEQLANAANRAVSAVTSSSSRMAKLDESSTKIGQVVELITSIAAQTNLLALNATIEAARAGEAGKGFAVVANEVKELANETSQATHDIATQVDTIRNDAQSAVQGIEEISTIMTDLDSYQRAISEVVEEQRQVATRR</sequence>
<evidence type="ECO:0000259" key="5">
    <source>
        <dbReference type="PROSITE" id="PS50111"/>
    </source>
</evidence>
<feature type="coiled-coil region" evidence="3">
    <location>
        <begin position="30"/>
        <end position="57"/>
    </location>
</feature>
<dbReference type="InterPro" id="IPR000700">
    <property type="entry name" value="PAS-assoc_C"/>
</dbReference>
<evidence type="ECO:0000256" key="2">
    <source>
        <dbReference type="PROSITE-ProRule" id="PRU00284"/>
    </source>
</evidence>
<dbReference type="InterPro" id="IPR000014">
    <property type="entry name" value="PAS"/>
</dbReference>
<dbReference type="OrthoDB" id="1115140at2"/>
<reference evidence="7 8" key="1">
    <citation type="submission" date="2017-06" db="EMBL/GenBank/DDBJ databases">
        <authorList>
            <consortium name="Pathogen Informatics"/>
        </authorList>
    </citation>
    <scope>NUCLEOTIDE SEQUENCE [LARGE SCALE GENOMIC DNA]</scope>
    <source>
        <strain evidence="7 8">NCTC13039</strain>
    </source>
</reference>
<dbReference type="InterPro" id="IPR035965">
    <property type="entry name" value="PAS-like_dom_sf"/>
</dbReference>
<dbReference type="SUPFAM" id="SSF55785">
    <property type="entry name" value="PYP-like sensor domain (PAS domain)"/>
    <property type="match status" value="1"/>
</dbReference>